<comment type="caution">
    <text evidence="3">The sequence shown here is derived from an EMBL/GenBank/DDBJ whole genome shotgun (WGS) entry which is preliminary data.</text>
</comment>
<feature type="transmembrane region" description="Helical" evidence="1">
    <location>
        <begin position="132"/>
        <end position="151"/>
    </location>
</feature>
<proteinExistence type="predicted"/>
<evidence type="ECO:0000256" key="1">
    <source>
        <dbReference type="SAM" id="Phobius"/>
    </source>
</evidence>
<dbReference type="Pfam" id="PF01609">
    <property type="entry name" value="DDE_Tnp_1"/>
    <property type="match status" value="1"/>
</dbReference>
<keyword evidence="1" id="KW-1133">Transmembrane helix</keyword>
<dbReference type="AlphaFoldDB" id="T0Z7M3"/>
<dbReference type="GO" id="GO:0006313">
    <property type="term" value="P:DNA transposition"/>
    <property type="evidence" value="ECO:0007669"/>
    <property type="project" value="InterPro"/>
</dbReference>
<dbReference type="EMBL" id="AUZZ01007807">
    <property type="protein sequence ID" value="EQD41008.1"/>
    <property type="molecule type" value="Genomic_DNA"/>
</dbReference>
<dbReference type="InterPro" id="IPR002559">
    <property type="entry name" value="Transposase_11"/>
</dbReference>
<keyword evidence="1" id="KW-0472">Membrane</keyword>
<accession>T0Z7M3</accession>
<feature type="domain" description="Transposase IS4-like" evidence="2">
    <location>
        <begin position="3"/>
        <end position="141"/>
    </location>
</feature>
<keyword evidence="1" id="KW-0812">Transmembrane</keyword>
<protein>
    <submittedName>
        <fullName evidence="3">Repeat protein</fullName>
    </submittedName>
</protein>
<dbReference type="GO" id="GO:0003677">
    <property type="term" value="F:DNA binding"/>
    <property type="evidence" value="ECO:0007669"/>
    <property type="project" value="InterPro"/>
</dbReference>
<reference evidence="3" key="1">
    <citation type="submission" date="2013-08" db="EMBL/GenBank/DDBJ databases">
        <authorList>
            <person name="Mendez C."/>
            <person name="Richter M."/>
            <person name="Ferrer M."/>
            <person name="Sanchez J."/>
        </authorList>
    </citation>
    <scope>NUCLEOTIDE SEQUENCE</scope>
</reference>
<evidence type="ECO:0000259" key="2">
    <source>
        <dbReference type="Pfam" id="PF01609"/>
    </source>
</evidence>
<name>T0Z7M3_9ZZZZ</name>
<organism evidence="3">
    <name type="scientific">mine drainage metagenome</name>
    <dbReference type="NCBI Taxonomy" id="410659"/>
    <lineage>
        <taxon>unclassified sequences</taxon>
        <taxon>metagenomes</taxon>
        <taxon>ecological metagenomes</taxon>
    </lineage>
</organism>
<gene>
    <name evidence="3" type="ORF">B2A_10844</name>
</gene>
<dbReference type="GO" id="GO:0004803">
    <property type="term" value="F:transposase activity"/>
    <property type="evidence" value="ECO:0007669"/>
    <property type="project" value="InterPro"/>
</dbReference>
<evidence type="ECO:0000313" key="3">
    <source>
        <dbReference type="EMBL" id="EQD41008.1"/>
    </source>
</evidence>
<reference evidence="3" key="2">
    <citation type="journal article" date="2014" name="ISME J.">
        <title>Microbial stratification in low pH oxic and suboxic macroscopic growths along an acid mine drainage.</title>
        <authorList>
            <person name="Mendez-Garcia C."/>
            <person name="Mesa V."/>
            <person name="Sprenger R.R."/>
            <person name="Richter M."/>
            <person name="Diez M.S."/>
            <person name="Solano J."/>
            <person name="Bargiela R."/>
            <person name="Golyshina O.V."/>
            <person name="Manteca A."/>
            <person name="Ramos J.L."/>
            <person name="Gallego J.R."/>
            <person name="Llorente I."/>
            <person name="Martins Dos Santos V.A."/>
            <person name="Jensen O.N."/>
            <person name="Pelaez A.I."/>
            <person name="Sanchez J."/>
            <person name="Ferrer M."/>
        </authorList>
    </citation>
    <scope>NUCLEOTIDE SEQUENCE</scope>
</reference>
<sequence length="203" mass="24023">MKFIMPLRRNQEIIDYNMEMRSSFVYRDSGIRSGFLNRDGLRIYTFQDQILMAEESSTFIKMIAEKKRTQREFDSESRKFGKISILSNVRDDPETVYNFYKQREEIEQAFDAMKNELENDKSYLSDDDSLRGYFFVSFLSLYLYYSIFILIRAADLTSKLSVKDVLLKFSKVYRIARETLSEIPSSVEKIDRSLGTNIFPKNL</sequence>